<comment type="caution">
    <text evidence="2">The sequence shown here is derived from an EMBL/GenBank/DDBJ whole genome shotgun (WGS) entry which is preliminary data.</text>
</comment>
<sequence>SIPSDAVKKLFDRLKGKPKDQYAFRIGTKQLILKEHVIVDAIPFGILLWFVIQALDDLREKRKKRRKGTLTKKDMPNE</sequence>
<keyword evidence="1" id="KW-0472">Membrane</keyword>
<organism evidence="2">
    <name type="scientific">marine sediment metagenome</name>
    <dbReference type="NCBI Taxonomy" id="412755"/>
    <lineage>
        <taxon>unclassified sequences</taxon>
        <taxon>metagenomes</taxon>
        <taxon>ecological metagenomes</taxon>
    </lineage>
</organism>
<feature type="non-terminal residue" evidence="2">
    <location>
        <position position="1"/>
    </location>
</feature>
<name>A0A0F8WR68_9ZZZZ</name>
<dbReference type="AlphaFoldDB" id="A0A0F8WR68"/>
<keyword evidence="1" id="KW-1133">Transmembrane helix</keyword>
<gene>
    <name evidence="2" type="ORF">LCGC14_3034680</name>
</gene>
<keyword evidence="1" id="KW-0812">Transmembrane</keyword>
<evidence type="ECO:0000256" key="1">
    <source>
        <dbReference type="SAM" id="Phobius"/>
    </source>
</evidence>
<reference evidence="2" key="1">
    <citation type="journal article" date="2015" name="Nature">
        <title>Complex archaea that bridge the gap between prokaryotes and eukaryotes.</title>
        <authorList>
            <person name="Spang A."/>
            <person name="Saw J.H."/>
            <person name="Jorgensen S.L."/>
            <person name="Zaremba-Niedzwiedzka K."/>
            <person name="Martijn J."/>
            <person name="Lind A.E."/>
            <person name="van Eijk R."/>
            <person name="Schleper C."/>
            <person name="Guy L."/>
            <person name="Ettema T.J."/>
        </authorList>
    </citation>
    <scope>NUCLEOTIDE SEQUENCE</scope>
</reference>
<feature type="transmembrane region" description="Helical" evidence="1">
    <location>
        <begin position="37"/>
        <end position="55"/>
    </location>
</feature>
<evidence type="ECO:0000313" key="2">
    <source>
        <dbReference type="EMBL" id="KKK59407.1"/>
    </source>
</evidence>
<accession>A0A0F8WR68</accession>
<dbReference type="EMBL" id="LAZR01063494">
    <property type="protein sequence ID" value="KKK59407.1"/>
    <property type="molecule type" value="Genomic_DNA"/>
</dbReference>
<proteinExistence type="predicted"/>
<protein>
    <submittedName>
        <fullName evidence="2">Uncharacterized protein</fullName>
    </submittedName>
</protein>